<comment type="caution">
    <text evidence="1">The sequence shown here is derived from an EMBL/GenBank/DDBJ whole genome shotgun (WGS) entry which is preliminary data.</text>
</comment>
<organism evidence="1 2">
    <name type="scientific">Salix purpurea</name>
    <name type="common">Purple osier willow</name>
    <dbReference type="NCBI Taxonomy" id="77065"/>
    <lineage>
        <taxon>Eukaryota</taxon>
        <taxon>Viridiplantae</taxon>
        <taxon>Streptophyta</taxon>
        <taxon>Embryophyta</taxon>
        <taxon>Tracheophyta</taxon>
        <taxon>Spermatophyta</taxon>
        <taxon>Magnoliopsida</taxon>
        <taxon>eudicotyledons</taxon>
        <taxon>Gunneridae</taxon>
        <taxon>Pentapetalae</taxon>
        <taxon>rosids</taxon>
        <taxon>fabids</taxon>
        <taxon>Malpighiales</taxon>
        <taxon>Salicaceae</taxon>
        <taxon>Saliceae</taxon>
        <taxon>Salix</taxon>
    </lineage>
</organism>
<evidence type="ECO:0000313" key="1">
    <source>
        <dbReference type="EMBL" id="KAJ6773324.1"/>
    </source>
</evidence>
<dbReference type="AlphaFoldDB" id="A0A9Q1AJ71"/>
<accession>A0A9Q1AJ71</accession>
<reference evidence="1" key="1">
    <citation type="submission" date="2022-11" db="EMBL/GenBank/DDBJ databases">
        <authorList>
            <person name="Hyden B.L."/>
            <person name="Feng K."/>
            <person name="Yates T."/>
            <person name="Jawdy S."/>
            <person name="Smart L.B."/>
            <person name="Muchero W."/>
        </authorList>
    </citation>
    <scope>NUCLEOTIDE SEQUENCE</scope>
    <source>
        <tissue evidence="1">Shoot tip</tissue>
    </source>
</reference>
<keyword evidence="2" id="KW-1185">Reference proteome</keyword>
<protein>
    <submittedName>
        <fullName evidence="1">Uncharacterized protein</fullName>
    </submittedName>
</protein>
<reference evidence="1" key="2">
    <citation type="journal article" date="2023" name="Int. J. Mol. Sci.">
        <title>De Novo Assembly and Annotation of 11 Diverse Shrub Willow (Salix) Genomes Reveals Novel Gene Organization in Sex-Linked Regions.</title>
        <authorList>
            <person name="Hyden B."/>
            <person name="Feng K."/>
            <person name="Yates T.B."/>
            <person name="Jawdy S."/>
            <person name="Cereghino C."/>
            <person name="Smart L.B."/>
            <person name="Muchero W."/>
        </authorList>
    </citation>
    <scope>NUCLEOTIDE SEQUENCE</scope>
    <source>
        <tissue evidence="1">Shoot tip</tissue>
    </source>
</reference>
<dbReference type="EMBL" id="JAPFFK010000002">
    <property type="protein sequence ID" value="KAJ6773324.1"/>
    <property type="molecule type" value="Genomic_DNA"/>
</dbReference>
<sequence length="104" mass="11487">MVSSSKVVIVFFVSPAEDFSYGSRALSKKGRLCWIGWEYHMDMHTGGNGVVSDIRAPHPHAHLISPGCHLSGIESKPKLRETSSTLIRCLRNNGLKERSQLQGP</sequence>
<evidence type="ECO:0000313" key="2">
    <source>
        <dbReference type="Proteomes" id="UP001151532"/>
    </source>
</evidence>
<dbReference type="Proteomes" id="UP001151532">
    <property type="component" value="Chromosome 5"/>
</dbReference>
<name>A0A9Q1AJ71_SALPP</name>
<gene>
    <name evidence="1" type="ORF">OIU79_016914</name>
</gene>
<proteinExistence type="predicted"/>